<gene>
    <name evidence="1" type="ORF">NX801_22785</name>
</gene>
<protein>
    <submittedName>
        <fullName evidence="1">Uncharacterized protein</fullName>
    </submittedName>
</protein>
<organism evidence="1 2">
    <name type="scientific">Streptomyces pyxinae</name>
    <dbReference type="NCBI Taxonomy" id="2970734"/>
    <lineage>
        <taxon>Bacteria</taxon>
        <taxon>Bacillati</taxon>
        <taxon>Actinomycetota</taxon>
        <taxon>Actinomycetes</taxon>
        <taxon>Kitasatosporales</taxon>
        <taxon>Streptomycetaceae</taxon>
        <taxon>Streptomyces</taxon>
    </lineage>
</organism>
<comment type="caution">
    <text evidence="1">The sequence shown here is derived from an EMBL/GenBank/DDBJ whole genome shotgun (WGS) entry which is preliminary data.</text>
</comment>
<dbReference type="EMBL" id="JANUGQ010000022">
    <property type="protein sequence ID" value="MCS0638429.1"/>
    <property type="molecule type" value="Genomic_DNA"/>
</dbReference>
<accession>A0ABT2CLX0</accession>
<evidence type="ECO:0000313" key="2">
    <source>
        <dbReference type="Proteomes" id="UP001431313"/>
    </source>
</evidence>
<dbReference type="RefSeq" id="WP_258789718.1">
    <property type="nucleotide sequence ID" value="NZ_JANUGQ010000022.1"/>
</dbReference>
<dbReference type="Proteomes" id="UP001431313">
    <property type="component" value="Unassembled WGS sequence"/>
</dbReference>
<reference evidence="1" key="1">
    <citation type="submission" date="2022-08" db="EMBL/GenBank/DDBJ databases">
        <authorList>
            <person name="Somphong A."/>
            <person name="Phongsopitanun W."/>
        </authorList>
    </citation>
    <scope>NUCLEOTIDE SEQUENCE</scope>
    <source>
        <strain evidence="1">LP05-1</strain>
    </source>
</reference>
<sequence>MAPPAAAQVSGCGKGCVNGRKAWGTRTSGSGRWSLTVPCHFRGANTAYGDGPGSIYATCPQTSYITGIKLRAEV</sequence>
<name>A0ABT2CLX0_9ACTN</name>
<evidence type="ECO:0000313" key="1">
    <source>
        <dbReference type="EMBL" id="MCS0638429.1"/>
    </source>
</evidence>
<keyword evidence="2" id="KW-1185">Reference proteome</keyword>
<proteinExistence type="predicted"/>